<accession>A0A8H7UXJ4</accession>
<evidence type="ECO:0000313" key="4">
    <source>
        <dbReference type="EMBL" id="KAG2202356.1"/>
    </source>
</evidence>
<dbReference type="InterPro" id="IPR014612">
    <property type="entry name" value="Pop7/Rpp20"/>
</dbReference>
<protein>
    <submittedName>
        <fullName evidence="4">Uncharacterized protein</fullName>
    </submittedName>
</protein>
<name>A0A8H7UXJ4_9FUNG</name>
<dbReference type="OrthoDB" id="416729at2759"/>
<organism evidence="4 5">
    <name type="scientific">Mucor plumbeus</name>
    <dbReference type="NCBI Taxonomy" id="97098"/>
    <lineage>
        <taxon>Eukaryota</taxon>
        <taxon>Fungi</taxon>
        <taxon>Fungi incertae sedis</taxon>
        <taxon>Mucoromycota</taxon>
        <taxon>Mucoromycotina</taxon>
        <taxon>Mucoromycetes</taxon>
        <taxon>Mucorales</taxon>
        <taxon>Mucorineae</taxon>
        <taxon>Mucoraceae</taxon>
        <taxon>Mucor</taxon>
    </lineage>
</organism>
<dbReference type="GO" id="GO:0005655">
    <property type="term" value="C:nucleolar ribonuclease P complex"/>
    <property type="evidence" value="ECO:0007669"/>
    <property type="project" value="InterPro"/>
</dbReference>
<dbReference type="SUPFAM" id="SSF82704">
    <property type="entry name" value="AlbA-like"/>
    <property type="match status" value="1"/>
</dbReference>
<dbReference type="EMBL" id="JAEPRC010000259">
    <property type="protein sequence ID" value="KAG2202356.1"/>
    <property type="molecule type" value="Genomic_DNA"/>
</dbReference>
<keyword evidence="2" id="KW-0819">tRNA processing</keyword>
<dbReference type="PANTHER" id="PTHR15314:SF1">
    <property type="entry name" value="RIBONUCLEASE P PROTEIN SUBUNIT P20"/>
    <property type="match status" value="1"/>
</dbReference>
<dbReference type="GO" id="GO:0000172">
    <property type="term" value="C:ribonuclease MRP complex"/>
    <property type="evidence" value="ECO:0007669"/>
    <property type="project" value="InterPro"/>
</dbReference>
<keyword evidence="5" id="KW-1185">Reference proteome</keyword>
<evidence type="ECO:0000313" key="5">
    <source>
        <dbReference type="Proteomes" id="UP000650833"/>
    </source>
</evidence>
<dbReference type="Proteomes" id="UP000650833">
    <property type="component" value="Unassembled WGS sequence"/>
</dbReference>
<reference evidence="4" key="1">
    <citation type="submission" date="2020-12" db="EMBL/GenBank/DDBJ databases">
        <title>Metabolic potential, ecology and presence of endohyphal bacteria is reflected in genomic diversity of Mucoromycotina.</title>
        <authorList>
            <person name="Muszewska A."/>
            <person name="Okrasinska A."/>
            <person name="Steczkiewicz K."/>
            <person name="Drgas O."/>
            <person name="Orlowska M."/>
            <person name="Perlinska-Lenart U."/>
            <person name="Aleksandrzak-Piekarczyk T."/>
            <person name="Szatraj K."/>
            <person name="Zielenkiewicz U."/>
            <person name="Pilsyk S."/>
            <person name="Malc E."/>
            <person name="Mieczkowski P."/>
            <person name="Kruszewska J.S."/>
            <person name="Biernat P."/>
            <person name="Pawlowska J."/>
        </authorList>
    </citation>
    <scope>NUCLEOTIDE SEQUENCE</scope>
    <source>
        <strain evidence="4">CBS 226.32</strain>
    </source>
</reference>
<dbReference type="AlphaFoldDB" id="A0A8H7UXJ4"/>
<dbReference type="GO" id="GO:0003676">
    <property type="term" value="F:nucleic acid binding"/>
    <property type="evidence" value="ECO:0007669"/>
    <property type="project" value="InterPro"/>
</dbReference>
<evidence type="ECO:0000256" key="3">
    <source>
        <dbReference type="ARBA" id="ARBA00023242"/>
    </source>
</evidence>
<comment type="subcellular location">
    <subcellularLocation>
        <location evidence="1">Nucleus</location>
        <location evidence="1">Nucleolus</location>
    </subcellularLocation>
</comment>
<dbReference type="PANTHER" id="PTHR15314">
    <property type="entry name" value="RIBONUCLEASE P PROTEIN SUBUNIT P20"/>
    <property type="match status" value="1"/>
</dbReference>
<proteinExistence type="predicted"/>
<comment type="caution">
    <text evidence="4">The sequence shown here is derived from an EMBL/GenBank/DDBJ whole genome shotgun (WGS) entry which is preliminary data.</text>
</comment>
<dbReference type="Pfam" id="PF12328">
    <property type="entry name" value="Rpp20"/>
    <property type="match status" value="1"/>
</dbReference>
<dbReference type="InterPro" id="IPR036882">
    <property type="entry name" value="Alba-like_dom_sf"/>
</dbReference>
<gene>
    <name evidence="4" type="ORF">INT46_004681</name>
</gene>
<evidence type="ECO:0000256" key="1">
    <source>
        <dbReference type="ARBA" id="ARBA00004604"/>
    </source>
</evidence>
<dbReference type="GO" id="GO:0001682">
    <property type="term" value="P:tRNA 5'-leader removal"/>
    <property type="evidence" value="ECO:0007669"/>
    <property type="project" value="InterPro"/>
</dbReference>
<dbReference type="Gene3D" id="3.30.110.20">
    <property type="entry name" value="Alba-like domain"/>
    <property type="match status" value="1"/>
</dbReference>
<sequence>MDEPMLDKRTPTEGIIYIFNLYKFDYKYNSSLGSIHKRTPQRPASVPTDIYISNKSKTSAIVKRVRRLMLKENHKSIVIHGLGAMVLRATSMALTAQDALENQITLKPTTETISLIDDIIPEDMDKDLEIQKRQNSIIHIKLEAKEGLAELQRKTGQIIHHPSRNRRSRRWQ</sequence>
<evidence type="ECO:0000256" key="2">
    <source>
        <dbReference type="ARBA" id="ARBA00022694"/>
    </source>
</evidence>
<keyword evidence="3" id="KW-0539">Nucleus</keyword>